<accession>A0ABV8RCC2</accession>
<keyword evidence="1" id="KW-0282">Flagellum</keyword>
<dbReference type="Proteomes" id="UP001595887">
    <property type="component" value="Unassembled WGS sequence"/>
</dbReference>
<sequence length="114" mass="12373">MDSISSIVILKAMDGLSMRAKATAQNIANANSPGYRPVKVSFEESLKAASKRSAQDIQNVQPQMFTVTSDNRDGDLRIDLEMAAATRTAGRYGTLAELLNRRLQLEALSVTGSR</sequence>
<protein>
    <submittedName>
        <fullName evidence="1">Flagellar basal body rod protein FlgB</fullName>
    </submittedName>
</protein>
<evidence type="ECO:0000313" key="2">
    <source>
        <dbReference type="Proteomes" id="UP001595887"/>
    </source>
</evidence>
<keyword evidence="2" id="KW-1185">Reference proteome</keyword>
<reference evidence="2" key="1">
    <citation type="journal article" date="2019" name="Int. J. Syst. Evol. Microbiol.">
        <title>The Global Catalogue of Microorganisms (GCM) 10K type strain sequencing project: providing services to taxonomists for standard genome sequencing and annotation.</title>
        <authorList>
            <consortium name="The Broad Institute Genomics Platform"/>
            <consortium name="The Broad Institute Genome Sequencing Center for Infectious Disease"/>
            <person name="Wu L."/>
            <person name="Ma J."/>
        </authorList>
    </citation>
    <scope>NUCLEOTIDE SEQUENCE [LARGE SCALE GENOMIC DNA]</scope>
    <source>
        <strain evidence="2">CECT 8531</strain>
    </source>
</reference>
<organism evidence="1 2">
    <name type="scientific">Sphingorhabdus arenilitoris</name>
    <dbReference type="NCBI Taxonomy" id="1490041"/>
    <lineage>
        <taxon>Bacteria</taxon>
        <taxon>Pseudomonadati</taxon>
        <taxon>Pseudomonadota</taxon>
        <taxon>Alphaproteobacteria</taxon>
        <taxon>Sphingomonadales</taxon>
        <taxon>Sphingomonadaceae</taxon>
        <taxon>Sphingorhabdus</taxon>
    </lineage>
</organism>
<dbReference type="EMBL" id="JBHSDH010000007">
    <property type="protein sequence ID" value="MFC4291063.1"/>
    <property type="molecule type" value="Genomic_DNA"/>
</dbReference>
<evidence type="ECO:0000313" key="1">
    <source>
        <dbReference type="EMBL" id="MFC4291063.1"/>
    </source>
</evidence>
<gene>
    <name evidence="1" type="ORF">ACFOWX_01400</name>
</gene>
<keyword evidence="1" id="KW-0969">Cilium</keyword>
<name>A0ABV8RCC2_9SPHN</name>
<keyword evidence="1" id="KW-0966">Cell projection</keyword>
<comment type="caution">
    <text evidence="1">The sequence shown here is derived from an EMBL/GenBank/DDBJ whole genome shotgun (WGS) entry which is preliminary data.</text>
</comment>
<proteinExistence type="predicted"/>
<dbReference type="RefSeq" id="WP_381420664.1">
    <property type="nucleotide sequence ID" value="NZ_JBHSDH010000007.1"/>
</dbReference>